<dbReference type="InterPro" id="IPR036271">
    <property type="entry name" value="Tet_transcr_reg_TetR-rel_C_sf"/>
</dbReference>
<evidence type="ECO:0000313" key="4">
    <source>
        <dbReference type="EMBL" id="GAA4760290.1"/>
    </source>
</evidence>
<name>A0ABP8ZMA1_9ACTN</name>
<comment type="caution">
    <text evidence="4">The sequence shown here is derived from an EMBL/GenBank/DDBJ whole genome shotgun (WGS) entry which is preliminary data.</text>
</comment>
<dbReference type="Proteomes" id="UP001499882">
    <property type="component" value="Unassembled WGS sequence"/>
</dbReference>
<comment type="caution">
    <text evidence="2">Lacks conserved residue(s) required for the propagation of feature annotation.</text>
</comment>
<dbReference type="Pfam" id="PF00440">
    <property type="entry name" value="TetR_N"/>
    <property type="match status" value="1"/>
</dbReference>
<dbReference type="InterPro" id="IPR009057">
    <property type="entry name" value="Homeodomain-like_sf"/>
</dbReference>
<keyword evidence="5" id="KW-1185">Reference proteome</keyword>
<accession>A0ABP8ZMA1</accession>
<dbReference type="PANTHER" id="PTHR30055">
    <property type="entry name" value="HTH-TYPE TRANSCRIPTIONAL REGULATOR RUTR"/>
    <property type="match status" value="1"/>
</dbReference>
<protein>
    <submittedName>
        <fullName evidence="4">TetR family transcriptional regulator</fullName>
    </submittedName>
</protein>
<reference evidence="5" key="1">
    <citation type="journal article" date="2019" name="Int. J. Syst. Evol. Microbiol.">
        <title>The Global Catalogue of Microorganisms (GCM) 10K type strain sequencing project: providing services to taxonomists for standard genome sequencing and annotation.</title>
        <authorList>
            <consortium name="The Broad Institute Genomics Platform"/>
            <consortium name="The Broad Institute Genome Sequencing Center for Infectious Disease"/>
            <person name="Wu L."/>
            <person name="Ma J."/>
        </authorList>
    </citation>
    <scope>NUCLEOTIDE SEQUENCE [LARGE SCALE GENOMIC DNA]</scope>
    <source>
        <strain evidence="5">JCM 18532</strain>
    </source>
</reference>
<evidence type="ECO:0000256" key="1">
    <source>
        <dbReference type="ARBA" id="ARBA00023125"/>
    </source>
</evidence>
<organism evidence="4 5">
    <name type="scientific">Nocardioides endophyticus</name>
    <dbReference type="NCBI Taxonomy" id="1353775"/>
    <lineage>
        <taxon>Bacteria</taxon>
        <taxon>Bacillati</taxon>
        <taxon>Actinomycetota</taxon>
        <taxon>Actinomycetes</taxon>
        <taxon>Propionibacteriales</taxon>
        <taxon>Nocardioidaceae</taxon>
        <taxon>Nocardioides</taxon>
    </lineage>
</organism>
<dbReference type="InterPro" id="IPR001647">
    <property type="entry name" value="HTH_TetR"/>
</dbReference>
<dbReference type="PROSITE" id="PS50977">
    <property type="entry name" value="HTH_TETR_2"/>
    <property type="match status" value="1"/>
</dbReference>
<gene>
    <name evidence="4" type="ORF">GCM10023350_53250</name>
</gene>
<dbReference type="EMBL" id="BAABKN010000041">
    <property type="protein sequence ID" value="GAA4760290.1"/>
    <property type="molecule type" value="Genomic_DNA"/>
</dbReference>
<dbReference type="InterPro" id="IPR050109">
    <property type="entry name" value="HTH-type_TetR-like_transc_reg"/>
</dbReference>
<feature type="domain" description="HTH tetR-type" evidence="3">
    <location>
        <begin position="18"/>
        <end position="77"/>
    </location>
</feature>
<evidence type="ECO:0000259" key="3">
    <source>
        <dbReference type="PROSITE" id="PS50977"/>
    </source>
</evidence>
<dbReference type="SUPFAM" id="SSF46689">
    <property type="entry name" value="Homeodomain-like"/>
    <property type="match status" value="1"/>
</dbReference>
<dbReference type="Pfam" id="PF17931">
    <property type="entry name" value="TetR_C_23"/>
    <property type="match status" value="1"/>
</dbReference>
<dbReference type="PANTHER" id="PTHR30055:SF146">
    <property type="entry name" value="HTH-TYPE TRANSCRIPTIONAL DUAL REGULATOR CECR"/>
    <property type="match status" value="1"/>
</dbReference>
<dbReference type="InterPro" id="IPR041673">
    <property type="entry name" value="TetR_C_23"/>
</dbReference>
<evidence type="ECO:0000256" key="2">
    <source>
        <dbReference type="PROSITE-ProRule" id="PRU00335"/>
    </source>
</evidence>
<dbReference type="SUPFAM" id="SSF48498">
    <property type="entry name" value="Tetracyclin repressor-like, C-terminal domain"/>
    <property type="match status" value="1"/>
</dbReference>
<evidence type="ECO:0000313" key="5">
    <source>
        <dbReference type="Proteomes" id="UP001499882"/>
    </source>
</evidence>
<keyword evidence="1 2" id="KW-0238">DNA-binding</keyword>
<sequence>MATEARPAATKNPPGRGATTRAAIVAAAEELLQARGYEGMTMREVAQRAGVSLGTAYYFSSKEHLVHGLYERLQRDHARAAEEACVGLTTLDDRIRAVLHTWLDEAAPLHGVLGSYVSLAAAPRSPLSPFSTQSTPAREAALAMWTEVVNGASVRASKKVRAELPRLLWLGHLGIVLFWVSDTSPAQWRTRDLVDKSAPIIDRLVRLTALPGGARVADDIARLVHSVAPWPDRSLTRVSFPADAGRVGG</sequence>
<dbReference type="Gene3D" id="1.10.357.10">
    <property type="entry name" value="Tetracycline Repressor, domain 2"/>
    <property type="match status" value="1"/>
</dbReference>
<proteinExistence type="predicted"/>
<dbReference type="RefSeq" id="WP_345530188.1">
    <property type="nucleotide sequence ID" value="NZ_BAABKN010000041.1"/>
</dbReference>